<evidence type="ECO:0000313" key="8">
    <source>
        <dbReference type="Proteomes" id="UP001608902"/>
    </source>
</evidence>
<dbReference type="Gene3D" id="3.40.50.2000">
    <property type="entry name" value="Glycogen Phosphorylase B"/>
    <property type="match status" value="1"/>
</dbReference>
<dbReference type="PANTHER" id="PTHR48043:SF145">
    <property type="entry name" value="FI06409P-RELATED"/>
    <property type="match status" value="1"/>
</dbReference>
<accession>A0ABD6ETP4</accession>
<comment type="catalytic activity">
    <reaction evidence="4 6">
        <text>glucuronate acceptor + UDP-alpha-D-glucuronate = acceptor beta-D-glucuronoside + UDP + H(+)</text>
        <dbReference type="Rhea" id="RHEA:21032"/>
        <dbReference type="ChEBI" id="CHEBI:15378"/>
        <dbReference type="ChEBI" id="CHEBI:58052"/>
        <dbReference type="ChEBI" id="CHEBI:58223"/>
        <dbReference type="ChEBI" id="CHEBI:132367"/>
        <dbReference type="ChEBI" id="CHEBI:132368"/>
        <dbReference type="EC" id="2.4.1.17"/>
    </reaction>
</comment>
<dbReference type="GO" id="GO:0016020">
    <property type="term" value="C:membrane"/>
    <property type="evidence" value="ECO:0007669"/>
    <property type="project" value="UniProtKB-SubCell"/>
</dbReference>
<organism evidence="7 8">
    <name type="scientific">Gnathostoma spinigerum</name>
    <dbReference type="NCBI Taxonomy" id="75299"/>
    <lineage>
        <taxon>Eukaryota</taxon>
        <taxon>Metazoa</taxon>
        <taxon>Ecdysozoa</taxon>
        <taxon>Nematoda</taxon>
        <taxon>Chromadorea</taxon>
        <taxon>Rhabditida</taxon>
        <taxon>Spirurina</taxon>
        <taxon>Gnathostomatomorpha</taxon>
        <taxon>Gnathostomatoidea</taxon>
        <taxon>Gnathostomatidae</taxon>
        <taxon>Gnathostoma</taxon>
    </lineage>
</organism>
<keyword evidence="8" id="KW-1185">Reference proteome</keyword>
<sequence>MKMATYWYKTALNGCEELILDKKTLEKVKAAKFDLAYAHFADLCSIGYIHAAKIPAWIWLIGGGMLDHVAIYLGIPSPPGYVPSYFSEYGDIMTFTERFKSFAVWLSSYIMIERLQNYPATELFRKYFGKEFPMISDLARRAPLAMINSNELYELARPTLSKVINIGGLGMAYESAKNLTGEYRKIVSDAKGIIIFSLGTVTNASLMPDTWKKAFAEAFSQFPNYHFICRYPTQYPSPFTSANIHVFDWIPQRDLLHNSKTRVFVTHGGYNSIQEAINAGKPLLVLPIFADQPRNANRVIRLGIGIAVRKNEISAEKIARSLRSLLEDDRYTKAATRLSRMIKKKPLKPHELLVKWSEFVAEFKELPNLTPYGASMNALTYHCLDVILSLLFAVILSMFITYKAVRYLFSCFRKTLRTALPKDKNE</sequence>
<proteinExistence type="inferred from homology"/>
<gene>
    <name evidence="7" type="ORF">AB6A40_009609</name>
</gene>
<dbReference type="EMBL" id="JBGFUD010010421">
    <property type="protein sequence ID" value="MFH4982900.1"/>
    <property type="molecule type" value="Genomic_DNA"/>
</dbReference>
<evidence type="ECO:0000256" key="1">
    <source>
        <dbReference type="ARBA" id="ARBA00009995"/>
    </source>
</evidence>
<comment type="subcellular location">
    <subcellularLocation>
        <location evidence="6">Membrane</location>
        <topology evidence="6">Single-pass membrane protein</topology>
    </subcellularLocation>
</comment>
<dbReference type="GO" id="GO:0015020">
    <property type="term" value="F:glucuronosyltransferase activity"/>
    <property type="evidence" value="ECO:0007669"/>
    <property type="project" value="UniProtKB-EC"/>
</dbReference>
<dbReference type="AlphaFoldDB" id="A0ABD6ETP4"/>
<evidence type="ECO:0000256" key="6">
    <source>
        <dbReference type="RuleBase" id="RU362059"/>
    </source>
</evidence>
<dbReference type="FunFam" id="3.40.50.2000:FF:000021">
    <property type="entry name" value="UDP-glucuronosyltransferase"/>
    <property type="match status" value="1"/>
</dbReference>
<dbReference type="EC" id="2.4.1.17" evidence="6"/>
<reference evidence="7 8" key="1">
    <citation type="submission" date="2024-08" db="EMBL/GenBank/DDBJ databases">
        <title>Gnathostoma spinigerum genome.</title>
        <authorList>
            <person name="Gonzalez-Bertolin B."/>
            <person name="Monzon S."/>
            <person name="Zaballos A."/>
            <person name="Jimenez P."/>
            <person name="Dekumyoy P."/>
            <person name="Varona S."/>
            <person name="Cuesta I."/>
            <person name="Sumanam S."/>
            <person name="Adisakwattana P."/>
            <person name="Gasser R.B."/>
            <person name="Hernandez-Gonzalez A."/>
            <person name="Young N.D."/>
            <person name="Perteguer M.J."/>
        </authorList>
    </citation>
    <scope>NUCLEOTIDE SEQUENCE [LARGE SCALE GENOMIC DNA]</scope>
    <source>
        <strain evidence="7">AL3</strain>
        <tissue evidence="7">Liver</tissue>
    </source>
</reference>
<keyword evidence="6" id="KW-1133">Transmembrane helix</keyword>
<keyword evidence="2 5" id="KW-0328">Glycosyltransferase</keyword>
<keyword evidence="3 5" id="KW-0808">Transferase</keyword>
<dbReference type="Pfam" id="PF00201">
    <property type="entry name" value="UDPGT"/>
    <property type="match status" value="1"/>
</dbReference>
<dbReference type="Proteomes" id="UP001608902">
    <property type="component" value="Unassembled WGS sequence"/>
</dbReference>
<keyword evidence="6" id="KW-0472">Membrane</keyword>
<evidence type="ECO:0000256" key="2">
    <source>
        <dbReference type="ARBA" id="ARBA00022676"/>
    </source>
</evidence>
<evidence type="ECO:0000256" key="3">
    <source>
        <dbReference type="ARBA" id="ARBA00022679"/>
    </source>
</evidence>
<dbReference type="SUPFAM" id="SSF53756">
    <property type="entry name" value="UDP-Glycosyltransferase/glycogen phosphorylase"/>
    <property type="match status" value="1"/>
</dbReference>
<dbReference type="CDD" id="cd03784">
    <property type="entry name" value="GT1_Gtf-like"/>
    <property type="match status" value="1"/>
</dbReference>
<dbReference type="PANTHER" id="PTHR48043">
    <property type="entry name" value="EG:EG0003.4 PROTEIN-RELATED"/>
    <property type="match status" value="1"/>
</dbReference>
<comment type="similarity">
    <text evidence="1 5">Belongs to the UDP-glycosyltransferase family.</text>
</comment>
<protein>
    <recommendedName>
        <fullName evidence="6">UDP-glucuronosyltransferase</fullName>
        <ecNumber evidence="6">2.4.1.17</ecNumber>
    </recommendedName>
</protein>
<dbReference type="PROSITE" id="PS00375">
    <property type="entry name" value="UDPGT"/>
    <property type="match status" value="1"/>
</dbReference>
<evidence type="ECO:0000313" key="7">
    <source>
        <dbReference type="EMBL" id="MFH4982900.1"/>
    </source>
</evidence>
<keyword evidence="6" id="KW-0812">Transmembrane</keyword>
<dbReference type="InterPro" id="IPR035595">
    <property type="entry name" value="UDP_glycos_trans_CS"/>
</dbReference>
<dbReference type="InterPro" id="IPR050271">
    <property type="entry name" value="UDP-glycosyltransferase"/>
</dbReference>
<evidence type="ECO:0000256" key="5">
    <source>
        <dbReference type="RuleBase" id="RU003718"/>
    </source>
</evidence>
<dbReference type="InterPro" id="IPR002213">
    <property type="entry name" value="UDP_glucos_trans"/>
</dbReference>
<feature type="transmembrane region" description="Helical" evidence="6">
    <location>
        <begin position="386"/>
        <end position="405"/>
    </location>
</feature>
<evidence type="ECO:0000256" key="4">
    <source>
        <dbReference type="ARBA" id="ARBA00047475"/>
    </source>
</evidence>
<name>A0ABD6ETP4_9BILA</name>
<comment type="caution">
    <text evidence="7">The sequence shown here is derived from an EMBL/GenBank/DDBJ whole genome shotgun (WGS) entry which is preliminary data.</text>
</comment>